<dbReference type="Gene3D" id="2.60.20.10">
    <property type="entry name" value="Crystallins"/>
    <property type="match status" value="1"/>
</dbReference>
<dbReference type="RefSeq" id="WP_086858051.1">
    <property type="nucleotide sequence ID" value="NZ_JADBEG010000001.1"/>
</dbReference>
<feature type="signal peptide" evidence="1">
    <location>
        <begin position="1"/>
        <end position="26"/>
    </location>
</feature>
<accession>A0ABR9I0D1</accession>
<reference evidence="2 3" key="1">
    <citation type="submission" date="2020-10" db="EMBL/GenBank/DDBJ databases">
        <title>Sequencing the genomes of 1000 actinobacteria strains.</title>
        <authorList>
            <person name="Klenk H.-P."/>
        </authorList>
    </citation>
    <scope>NUCLEOTIDE SEQUENCE [LARGE SCALE GENOMIC DNA]</scope>
    <source>
        <strain evidence="2 3">DSM 44653</strain>
    </source>
</reference>
<dbReference type="Proteomes" id="UP000631670">
    <property type="component" value="Unassembled WGS sequence"/>
</dbReference>
<dbReference type="Pfam" id="PF03995">
    <property type="entry name" value="Inhibitor_I36"/>
    <property type="match status" value="1"/>
</dbReference>
<sequence>MKAAAVVAAVAVAATVGVGAAGSAEAACRAQYACMYSNSDLGGYKFENFNSQANWGNLRYAGTSIPLWAGDGTYNNVSSMENKDTNSPIAVYYNSGYRGSCFTIRSSGTVRNFADVRLSGDSHDGWVANDVMNSHHFNIACGTYYG</sequence>
<evidence type="ECO:0008006" key="4">
    <source>
        <dbReference type="Google" id="ProtNLM"/>
    </source>
</evidence>
<keyword evidence="3" id="KW-1185">Reference proteome</keyword>
<protein>
    <recommendedName>
        <fullName evidence="4">Peptidase inhibitor family I36</fullName>
    </recommendedName>
</protein>
<name>A0ABR9I0D1_9PSEU</name>
<evidence type="ECO:0000256" key="1">
    <source>
        <dbReference type="SAM" id="SignalP"/>
    </source>
</evidence>
<keyword evidence="1" id="KW-0732">Signal</keyword>
<feature type="chain" id="PRO_5045675938" description="Peptidase inhibitor family I36" evidence="1">
    <location>
        <begin position="27"/>
        <end position="146"/>
    </location>
</feature>
<organism evidence="2 3">
    <name type="scientific">Amycolatopsis lexingtonensis</name>
    <dbReference type="NCBI Taxonomy" id="218822"/>
    <lineage>
        <taxon>Bacteria</taxon>
        <taxon>Bacillati</taxon>
        <taxon>Actinomycetota</taxon>
        <taxon>Actinomycetes</taxon>
        <taxon>Pseudonocardiales</taxon>
        <taxon>Pseudonocardiaceae</taxon>
        <taxon>Amycolatopsis</taxon>
    </lineage>
</organism>
<evidence type="ECO:0000313" key="2">
    <source>
        <dbReference type="EMBL" id="MBE1496641.1"/>
    </source>
</evidence>
<proteinExistence type="predicted"/>
<evidence type="ECO:0000313" key="3">
    <source>
        <dbReference type="Proteomes" id="UP000631670"/>
    </source>
</evidence>
<dbReference type="EMBL" id="JADBEG010000001">
    <property type="protein sequence ID" value="MBE1496641.1"/>
    <property type="molecule type" value="Genomic_DNA"/>
</dbReference>
<comment type="caution">
    <text evidence="2">The sequence shown here is derived from an EMBL/GenBank/DDBJ whole genome shotgun (WGS) entry which is preliminary data.</text>
</comment>
<gene>
    <name evidence="2" type="ORF">H4696_003741</name>
</gene>